<feature type="non-terminal residue" evidence="1">
    <location>
        <position position="53"/>
    </location>
</feature>
<reference evidence="1 2" key="1">
    <citation type="submission" date="2021-06" db="EMBL/GenBank/DDBJ databases">
        <authorList>
            <person name="Kallberg Y."/>
            <person name="Tangrot J."/>
            <person name="Rosling A."/>
        </authorList>
    </citation>
    <scope>NUCLEOTIDE SEQUENCE [LARGE SCALE GENOMIC DNA]</scope>
    <source>
        <strain evidence="1 2">120-4 pot B 10/14</strain>
    </source>
</reference>
<comment type="caution">
    <text evidence="1">The sequence shown here is derived from an EMBL/GenBank/DDBJ whole genome shotgun (WGS) entry which is preliminary data.</text>
</comment>
<keyword evidence="2" id="KW-1185">Reference proteome</keyword>
<accession>A0ABN7WDV0</accession>
<dbReference type="Gene3D" id="3.30.710.10">
    <property type="entry name" value="Potassium Channel Kv1.1, Chain A"/>
    <property type="match status" value="1"/>
</dbReference>
<dbReference type="EMBL" id="CAJVQB010040792">
    <property type="protein sequence ID" value="CAG8828806.1"/>
    <property type="molecule type" value="Genomic_DNA"/>
</dbReference>
<sequence length="53" mass="6120">MTGFLYCGIVDLNSQKDEIILELLVAADELIIKKLIDFIQEFLIENSCKFLQQ</sequence>
<organism evidence="1 2">
    <name type="scientific">Gigaspora margarita</name>
    <dbReference type="NCBI Taxonomy" id="4874"/>
    <lineage>
        <taxon>Eukaryota</taxon>
        <taxon>Fungi</taxon>
        <taxon>Fungi incertae sedis</taxon>
        <taxon>Mucoromycota</taxon>
        <taxon>Glomeromycotina</taxon>
        <taxon>Glomeromycetes</taxon>
        <taxon>Diversisporales</taxon>
        <taxon>Gigasporaceae</taxon>
        <taxon>Gigaspora</taxon>
    </lineage>
</organism>
<evidence type="ECO:0000313" key="1">
    <source>
        <dbReference type="EMBL" id="CAG8828806.1"/>
    </source>
</evidence>
<dbReference type="InterPro" id="IPR011333">
    <property type="entry name" value="SKP1/BTB/POZ_sf"/>
</dbReference>
<evidence type="ECO:0000313" key="2">
    <source>
        <dbReference type="Proteomes" id="UP000789901"/>
    </source>
</evidence>
<gene>
    <name evidence="1" type="ORF">GMARGA_LOCUS29812</name>
</gene>
<dbReference type="Proteomes" id="UP000789901">
    <property type="component" value="Unassembled WGS sequence"/>
</dbReference>
<name>A0ABN7WDV0_GIGMA</name>
<proteinExistence type="predicted"/>
<protein>
    <submittedName>
        <fullName evidence="1">44910_t:CDS:1</fullName>
    </submittedName>
</protein>